<evidence type="ECO:0000256" key="8">
    <source>
        <dbReference type="RuleBase" id="RU368092"/>
    </source>
</evidence>
<dbReference type="FunFam" id="3.30.70.1150:FF:000001">
    <property type="entry name" value="Acetolactate synthase small subunit"/>
    <property type="match status" value="1"/>
</dbReference>
<dbReference type="GO" id="GO:1990610">
    <property type="term" value="F:acetolactate synthase regulator activity"/>
    <property type="evidence" value="ECO:0007669"/>
    <property type="project" value="UniProtKB-UniRule"/>
</dbReference>
<evidence type="ECO:0000256" key="1">
    <source>
        <dbReference type="ARBA" id="ARBA00004974"/>
    </source>
</evidence>
<evidence type="ECO:0000256" key="6">
    <source>
        <dbReference type="ARBA" id="ARBA00023304"/>
    </source>
</evidence>
<dbReference type="SUPFAM" id="SSF55021">
    <property type="entry name" value="ACT-like"/>
    <property type="match status" value="2"/>
</dbReference>
<evidence type="ECO:0000256" key="5">
    <source>
        <dbReference type="ARBA" id="ARBA00022605"/>
    </source>
</evidence>
<dbReference type="InterPro" id="IPR019455">
    <property type="entry name" value="Acetolactate_synth_ssu_C"/>
</dbReference>
<dbReference type="EC" id="2.2.1.6" evidence="8"/>
<dbReference type="InterPro" id="IPR002912">
    <property type="entry name" value="ACT_dom"/>
</dbReference>
<evidence type="ECO:0000313" key="11">
    <source>
        <dbReference type="EMBL" id="QGT51031.1"/>
    </source>
</evidence>
<evidence type="ECO:0000256" key="4">
    <source>
        <dbReference type="ARBA" id="ARBA00011744"/>
    </source>
</evidence>
<dbReference type="AlphaFoldDB" id="A0A650ENX7"/>
<dbReference type="GO" id="GO:0005829">
    <property type="term" value="C:cytosol"/>
    <property type="evidence" value="ECO:0007669"/>
    <property type="project" value="TreeGrafter"/>
</dbReference>
<dbReference type="InterPro" id="IPR054480">
    <property type="entry name" value="AHAS_small-like_ACT"/>
</dbReference>
<proteinExistence type="inferred from homology"/>
<dbReference type="UniPathway" id="UPA00049">
    <property type="reaction ID" value="UER00059"/>
</dbReference>
<dbReference type="PROSITE" id="PS51671">
    <property type="entry name" value="ACT"/>
    <property type="match status" value="1"/>
</dbReference>
<feature type="coiled-coil region" evidence="9">
    <location>
        <begin position="59"/>
        <end position="86"/>
    </location>
</feature>
<dbReference type="FunFam" id="3.30.70.260:FF:000001">
    <property type="entry name" value="Acetolactate synthase, small subunit"/>
    <property type="match status" value="1"/>
</dbReference>
<dbReference type="GO" id="GO:0003984">
    <property type="term" value="F:acetolactate synthase activity"/>
    <property type="evidence" value="ECO:0007669"/>
    <property type="project" value="UniProtKB-UniRule"/>
</dbReference>
<dbReference type="Pfam" id="PF22629">
    <property type="entry name" value="ACT_AHAS_ss"/>
    <property type="match status" value="1"/>
</dbReference>
<protein>
    <recommendedName>
        <fullName evidence="8">Acetolactate synthase small subunit</fullName>
        <shortName evidence="8">AHAS</shortName>
        <shortName evidence="8">ALS</shortName>
        <ecNumber evidence="8">2.2.1.6</ecNumber>
    </recommendedName>
    <alternativeName>
        <fullName evidence="8">Acetohydroxy-acid synthase small subunit</fullName>
    </alternativeName>
</protein>
<comment type="catalytic activity">
    <reaction evidence="7 8">
        <text>2 pyruvate + H(+) = (2S)-2-acetolactate + CO2</text>
        <dbReference type="Rhea" id="RHEA:25249"/>
        <dbReference type="ChEBI" id="CHEBI:15361"/>
        <dbReference type="ChEBI" id="CHEBI:15378"/>
        <dbReference type="ChEBI" id="CHEBI:16526"/>
        <dbReference type="ChEBI" id="CHEBI:58476"/>
        <dbReference type="EC" id="2.2.1.6"/>
    </reaction>
</comment>
<dbReference type="Gene3D" id="3.30.70.1150">
    <property type="entry name" value="ACT-like. Chain A, domain 2"/>
    <property type="match status" value="1"/>
</dbReference>
<dbReference type="InterPro" id="IPR027271">
    <property type="entry name" value="Acetolactate_synth/TF_NikR_C"/>
</dbReference>
<keyword evidence="8 11" id="KW-0808">Transferase</keyword>
<evidence type="ECO:0000256" key="2">
    <source>
        <dbReference type="ARBA" id="ARBA00005025"/>
    </source>
</evidence>
<sequence length="157" mass="17300">MKHLHVLTVLVENNAGVLSRVAGLFARRAYNIDSLSVGETEDPAKSRMTIATHADDATLTQIKHQLAKLNEVLEIAELNKENAALREHVLIKVAAKERSAVMEICDIFRARIVDISRETLTAELTGGPSKINAFIDQLEQHEIKDLVRTGLTGLPRG</sequence>
<dbReference type="PANTHER" id="PTHR30239">
    <property type="entry name" value="ACETOLACTATE SYNTHASE SMALL SUBUNIT"/>
    <property type="match status" value="1"/>
</dbReference>
<accession>A0A650ENX7</accession>
<dbReference type="EMBL" id="MN577573">
    <property type="protein sequence ID" value="QGT51031.1"/>
    <property type="molecule type" value="Genomic_DNA"/>
</dbReference>
<organism evidence="11">
    <name type="scientific">uncultured Bacillota bacterium</name>
    <dbReference type="NCBI Taxonomy" id="344338"/>
    <lineage>
        <taxon>Bacteria</taxon>
        <taxon>Bacillati</taxon>
        <taxon>Bacillota</taxon>
        <taxon>environmental samples</taxon>
    </lineage>
</organism>
<comment type="function">
    <text evidence="8">Catalyzes the conversion of 2 pyruvate molecules into acetolactate in the first common step of the biosynthetic pathway of the branched-amino acids such as leucine, isoleucine, and valine.</text>
</comment>
<evidence type="ECO:0000256" key="7">
    <source>
        <dbReference type="ARBA" id="ARBA00048670"/>
    </source>
</evidence>
<keyword evidence="6 8" id="KW-0100">Branched-chain amino acid biosynthesis</keyword>
<dbReference type="InterPro" id="IPR039557">
    <property type="entry name" value="AHAS_ACT"/>
</dbReference>
<comment type="pathway">
    <text evidence="1 8">Amino-acid biosynthesis; L-isoleucine biosynthesis; L-isoleucine from 2-oxobutanoate: step 1/4.</text>
</comment>
<comment type="subunit">
    <text evidence="4 8">Dimer of large and small chains.</text>
</comment>
<comment type="pathway">
    <text evidence="2 8">Amino-acid biosynthesis; L-valine biosynthesis; L-valine from pyruvate: step 1/4.</text>
</comment>
<dbReference type="InterPro" id="IPR004789">
    <property type="entry name" value="Acetalactate_synth_ssu"/>
</dbReference>
<comment type="similarity">
    <text evidence="3 8">Belongs to the acetolactate synthase small subunit family.</text>
</comment>
<dbReference type="NCBIfam" id="NF008864">
    <property type="entry name" value="PRK11895.1"/>
    <property type="match status" value="1"/>
</dbReference>
<keyword evidence="5 8" id="KW-0028">Amino-acid biosynthesis</keyword>
<dbReference type="InterPro" id="IPR045865">
    <property type="entry name" value="ACT-like_dom_sf"/>
</dbReference>
<dbReference type="Gene3D" id="3.30.70.260">
    <property type="match status" value="1"/>
</dbReference>
<evidence type="ECO:0000256" key="3">
    <source>
        <dbReference type="ARBA" id="ARBA00006341"/>
    </source>
</evidence>
<dbReference type="UniPathway" id="UPA00047">
    <property type="reaction ID" value="UER00055"/>
</dbReference>
<name>A0A650ENX7_9FIRM</name>
<dbReference type="CDD" id="cd04878">
    <property type="entry name" value="ACT_AHAS"/>
    <property type="match status" value="1"/>
</dbReference>
<dbReference type="Pfam" id="PF10369">
    <property type="entry name" value="ALS_ss_C"/>
    <property type="match status" value="1"/>
</dbReference>
<keyword evidence="9" id="KW-0175">Coiled coil</keyword>
<evidence type="ECO:0000259" key="10">
    <source>
        <dbReference type="PROSITE" id="PS51671"/>
    </source>
</evidence>
<dbReference type="GO" id="GO:0009097">
    <property type="term" value="P:isoleucine biosynthetic process"/>
    <property type="evidence" value="ECO:0007669"/>
    <property type="project" value="UniProtKB-UniRule"/>
</dbReference>
<evidence type="ECO:0000256" key="9">
    <source>
        <dbReference type="SAM" id="Coils"/>
    </source>
</evidence>
<feature type="domain" description="ACT" evidence="10">
    <location>
        <begin position="6"/>
        <end position="83"/>
    </location>
</feature>
<gene>
    <name evidence="11" type="ORF">Firmicute1046_1070</name>
</gene>
<dbReference type="NCBIfam" id="TIGR00119">
    <property type="entry name" value="acolac_sm"/>
    <property type="match status" value="1"/>
</dbReference>
<dbReference type="GO" id="GO:0009099">
    <property type="term" value="P:L-valine biosynthetic process"/>
    <property type="evidence" value="ECO:0007669"/>
    <property type="project" value="UniProtKB-UniRule"/>
</dbReference>
<dbReference type="PANTHER" id="PTHR30239:SF0">
    <property type="entry name" value="ACETOLACTATE SYNTHASE SMALL SUBUNIT 1, CHLOROPLASTIC"/>
    <property type="match status" value="1"/>
</dbReference>
<reference evidence="11" key="1">
    <citation type="journal article" date="2020" name="J. ISSAAS">
        <title>Lactobacilli and other gastrointestinal microbiota of Peromyscus leucopus, reservoir host for agents of Lyme disease and other zoonoses in North America.</title>
        <authorList>
            <person name="Milovic A."/>
            <person name="Bassam K."/>
            <person name="Shao H."/>
            <person name="Chatzistamou I."/>
            <person name="Tufts D.M."/>
            <person name="Diuk-Wasser M."/>
            <person name="Barbour A.G."/>
        </authorList>
    </citation>
    <scope>NUCLEOTIDE SEQUENCE</scope>
    <source>
        <strain evidence="11">LL40</strain>
    </source>
</reference>